<dbReference type="PANTHER" id="PTHR43863:SF2">
    <property type="entry name" value="MALTASE-GLUCOAMYLASE"/>
    <property type="match status" value="1"/>
</dbReference>
<dbReference type="GO" id="GO:0004553">
    <property type="term" value="F:hydrolase activity, hydrolyzing O-glycosyl compounds"/>
    <property type="evidence" value="ECO:0007669"/>
    <property type="project" value="InterPro"/>
</dbReference>
<comment type="similarity">
    <text evidence="1 2">Belongs to the glycosyl hydrolase 31 family.</text>
</comment>
<reference evidence="4 5" key="2">
    <citation type="submission" date="2020-03" db="EMBL/GenBank/DDBJ databases">
        <authorList>
            <person name="Ichikawa N."/>
            <person name="Kimura A."/>
            <person name="Kitahashi Y."/>
            <person name="Uohara A."/>
        </authorList>
    </citation>
    <scope>NUCLEOTIDE SEQUENCE [LARGE SCALE GENOMIC DNA]</scope>
    <source>
        <strain evidence="4 5">NBRC 108638</strain>
    </source>
</reference>
<keyword evidence="2" id="KW-0326">Glycosidase</keyword>
<protein>
    <recommendedName>
        <fullName evidence="3">Glycoside hydrolase family 31 TIM barrel domain-containing protein</fullName>
    </recommendedName>
</protein>
<evidence type="ECO:0000313" key="5">
    <source>
        <dbReference type="Proteomes" id="UP000482960"/>
    </source>
</evidence>
<organism evidence="4 5">
    <name type="scientific">Phytohabitans rumicis</name>
    <dbReference type="NCBI Taxonomy" id="1076125"/>
    <lineage>
        <taxon>Bacteria</taxon>
        <taxon>Bacillati</taxon>
        <taxon>Actinomycetota</taxon>
        <taxon>Actinomycetes</taxon>
        <taxon>Micromonosporales</taxon>
        <taxon>Micromonosporaceae</taxon>
    </lineage>
</organism>
<proteinExistence type="inferred from homology"/>
<dbReference type="InterPro" id="IPR051816">
    <property type="entry name" value="Glycosyl_Hydrolase_31"/>
</dbReference>
<evidence type="ECO:0000259" key="3">
    <source>
        <dbReference type="Pfam" id="PF01055"/>
    </source>
</evidence>
<accession>A0A6V8L9D5</accession>
<evidence type="ECO:0000256" key="1">
    <source>
        <dbReference type="ARBA" id="ARBA00007806"/>
    </source>
</evidence>
<dbReference type="EMBL" id="BLPG01000001">
    <property type="protein sequence ID" value="GFJ93842.1"/>
    <property type="molecule type" value="Genomic_DNA"/>
</dbReference>
<name>A0A6V8L9D5_9ACTN</name>
<comment type="caution">
    <text evidence="4">The sequence shown here is derived from an EMBL/GenBank/DDBJ whole genome shotgun (WGS) entry which is preliminary data.</text>
</comment>
<dbReference type="InterPro" id="IPR017853">
    <property type="entry name" value="GH"/>
</dbReference>
<reference evidence="4 5" key="1">
    <citation type="submission" date="2020-03" db="EMBL/GenBank/DDBJ databases">
        <title>Whole genome shotgun sequence of Phytohabitans rumicis NBRC 108638.</title>
        <authorList>
            <person name="Komaki H."/>
            <person name="Tamura T."/>
        </authorList>
    </citation>
    <scope>NUCLEOTIDE SEQUENCE [LARGE SCALE GENOMIC DNA]</scope>
    <source>
        <strain evidence="4 5">NBRC 108638</strain>
    </source>
</reference>
<evidence type="ECO:0000313" key="4">
    <source>
        <dbReference type="EMBL" id="GFJ93842.1"/>
    </source>
</evidence>
<dbReference type="PANTHER" id="PTHR43863">
    <property type="entry name" value="HYDROLASE, PUTATIVE (AFU_ORTHOLOGUE AFUA_1G03140)-RELATED"/>
    <property type="match status" value="1"/>
</dbReference>
<dbReference type="Gene3D" id="3.20.20.80">
    <property type="entry name" value="Glycosidases"/>
    <property type="match status" value="1"/>
</dbReference>
<sequence>MVTLTRSSSFGQPRYGTFAWSGDVAATWQVLRDQIPAALNLSITAQPYWTFDIGGFFVRRDPTAWFWDGDFDDGVADLGYRELYVRWLQVGAFLPMFRSHGTDTPREPWRFGEAGEPFYDAIVAAIELRASLLPYIYALAASAHFEGLPLLRHVGFEAPTGTN</sequence>
<dbReference type="AlphaFoldDB" id="A0A6V8L9D5"/>
<dbReference type="Pfam" id="PF01055">
    <property type="entry name" value="Glyco_hydro_31_2nd"/>
    <property type="match status" value="1"/>
</dbReference>
<gene>
    <name evidence="4" type="ORF">Prum_074840</name>
</gene>
<feature type="domain" description="Glycoside hydrolase family 31 TIM barrel" evidence="3">
    <location>
        <begin position="2"/>
        <end position="139"/>
    </location>
</feature>
<dbReference type="GO" id="GO:0005975">
    <property type="term" value="P:carbohydrate metabolic process"/>
    <property type="evidence" value="ECO:0007669"/>
    <property type="project" value="InterPro"/>
</dbReference>
<keyword evidence="5" id="KW-1185">Reference proteome</keyword>
<evidence type="ECO:0000256" key="2">
    <source>
        <dbReference type="RuleBase" id="RU361185"/>
    </source>
</evidence>
<dbReference type="Proteomes" id="UP000482960">
    <property type="component" value="Unassembled WGS sequence"/>
</dbReference>
<dbReference type="InterPro" id="IPR000322">
    <property type="entry name" value="Glyco_hydro_31_TIM"/>
</dbReference>
<dbReference type="SUPFAM" id="SSF51445">
    <property type="entry name" value="(Trans)glycosidases"/>
    <property type="match status" value="1"/>
</dbReference>
<keyword evidence="2" id="KW-0378">Hydrolase</keyword>